<dbReference type="RefSeq" id="WP_379761441.1">
    <property type="nucleotide sequence ID" value="NZ_JBHRSQ010000040.1"/>
</dbReference>
<protein>
    <submittedName>
        <fullName evidence="2">Molybdopterin-dependent oxidoreductase</fullName>
    </submittedName>
</protein>
<sequence>MPINHRLTRSAGWDKVSFKPHQVSPTMGRQRQMRRTRFGLFLMVFIGMVPLAQGSELTLRQGAESQTISLSDIESSPLIHVEMRHPEGPDGRFSGVALDTFLADQGLSNANRVRFVAHDGYTTFLTPQQRREKRYMLVTRLNGEPIDIADLGPFMLIVPEDAKAVLEGTEPMTRWIWAIQEMGTR</sequence>
<comment type="caution">
    <text evidence="2">The sequence shown here is derived from an EMBL/GenBank/DDBJ whole genome shotgun (WGS) entry which is preliminary data.</text>
</comment>
<dbReference type="SUPFAM" id="SSF56524">
    <property type="entry name" value="Oxidoreductase molybdopterin-binding domain"/>
    <property type="match status" value="1"/>
</dbReference>
<dbReference type="Gene3D" id="3.90.420.10">
    <property type="entry name" value="Oxidoreductase, molybdopterin-binding domain"/>
    <property type="match status" value="1"/>
</dbReference>
<name>A0ABV7B9K1_9GAMM</name>
<organism evidence="2 3">
    <name type="scientific">Halomonas tibetensis</name>
    <dbReference type="NCBI Taxonomy" id="2259590"/>
    <lineage>
        <taxon>Bacteria</taxon>
        <taxon>Pseudomonadati</taxon>
        <taxon>Pseudomonadota</taxon>
        <taxon>Gammaproteobacteria</taxon>
        <taxon>Oceanospirillales</taxon>
        <taxon>Halomonadaceae</taxon>
        <taxon>Halomonas</taxon>
    </lineage>
</organism>
<dbReference type="Pfam" id="PF00174">
    <property type="entry name" value="Oxidored_molyb"/>
    <property type="match status" value="1"/>
</dbReference>
<accession>A0ABV7B9K1</accession>
<evidence type="ECO:0000259" key="1">
    <source>
        <dbReference type="Pfam" id="PF00174"/>
    </source>
</evidence>
<reference evidence="3" key="1">
    <citation type="journal article" date="2019" name="Int. J. Syst. Evol. Microbiol.">
        <title>The Global Catalogue of Microorganisms (GCM) 10K type strain sequencing project: providing services to taxonomists for standard genome sequencing and annotation.</title>
        <authorList>
            <consortium name="The Broad Institute Genomics Platform"/>
            <consortium name="The Broad Institute Genome Sequencing Center for Infectious Disease"/>
            <person name="Wu L."/>
            <person name="Ma J."/>
        </authorList>
    </citation>
    <scope>NUCLEOTIDE SEQUENCE [LARGE SCALE GENOMIC DNA]</scope>
    <source>
        <strain evidence="3">KCTC 52660</strain>
    </source>
</reference>
<dbReference type="EMBL" id="JBHRSQ010000040">
    <property type="protein sequence ID" value="MFC2993641.1"/>
    <property type="molecule type" value="Genomic_DNA"/>
</dbReference>
<dbReference type="InterPro" id="IPR036374">
    <property type="entry name" value="OxRdtase_Mopterin-bd_sf"/>
</dbReference>
<dbReference type="Proteomes" id="UP001595386">
    <property type="component" value="Unassembled WGS sequence"/>
</dbReference>
<evidence type="ECO:0000313" key="3">
    <source>
        <dbReference type="Proteomes" id="UP001595386"/>
    </source>
</evidence>
<evidence type="ECO:0000313" key="2">
    <source>
        <dbReference type="EMBL" id="MFC2993641.1"/>
    </source>
</evidence>
<feature type="domain" description="Oxidoreductase molybdopterin-binding" evidence="1">
    <location>
        <begin position="90"/>
        <end position="160"/>
    </location>
</feature>
<keyword evidence="3" id="KW-1185">Reference proteome</keyword>
<dbReference type="InterPro" id="IPR000572">
    <property type="entry name" value="OxRdtase_Mopterin-bd_dom"/>
</dbReference>
<proteinExistence type="predicted"/>
<gene>
    <name evidence="2" type="ORF">ACFODV_16600</name>
</gene>